<reference evidence="4 5" key="1">
    <citation type="submission" date="2017-02" db="EMBL/GenBank/DDBJ databases">
        <authorList>
            <person name="Peterson S.W."/>
        </authorList>
    </citation>
    <scope>NUCLEOTIDE SEQUENCE [LARGE SCALE GENOMIC DNA]</scope>
    <source>
        <strain evidence="4 5">DSM 45154</strain>
    </source>
</reference>
<evidence type="ECO:0000256" key="1">
    <source>
        <dbReference type="SAM" id="MobiDB-lite"/>
    </source>
</evidence>
<dbReference type="AlphaFoldDB" id="A0A1T4LFC5"/>
<evidence type="ECO:0000256" key="2">
    <source>
        <dbReference type="SAM" id="Phobius"/>
    </source>
</evidence>
<dbReference type="RefSeq" id="WP_078760083.1">
    <property type="nucleotide sequence ID" value="NZ_FUWS01000002.1"/>
</dbReference>
<keyword evidence="2" id="KW-0812">Transmembrane</keyword>
<feature type="region of interest" description="Disordered" evidence="1">
    <location>
        <begin position="130"/>
        <end position="177"/>
    </location>
</feature>
<evidence type="ECO:0000313" key="4">
    <source>
        <dbReference type="EMBL" id="SJZ53373.1"/>
    </source>
</evidence>
<feature type="compositionally biased region" description="Acidic residues" evidence="1">
    <location>
        <begin position="153"/>
        <end position="165"/>
    </location>
</feature>
<accession>A0A1T4LFC5</accession>
<keyword evidence="3" id="KW-0732">Signal</keyword>
<evidence type="ECO:0000256" key="3">
    <source>
        <dbReference type="SAM" id="SignalP"/>
    </source>
</evidence>
<organism evidence="4 5">
    <name type="scientific">Marinactinospora thermotolerans DSM 45154</name>
    <dbReference type="NCBI Taxonomy" id="1122192"/>
    <lineage>
        <taxon>Bacteria</taxon>
        <taxon>Bacillati</taxon>
        <taxon>Actinomycetota</taxon>
        <taxon>Actinomycetes</taxon>
        <taxon>Streptosporangiales</taxon>
        <taxon>Nocardiopsidaceae</taxon>
        <taxon>Marinactinospora</taxon>
    </lineage>
</organism>
<feature type="signal peptide" evidence="3">
    <location>
        <begin position="1"/>
        <end position="34"/>
    </location>
</feature>
<gene>
    <name evidence="4" type="ORF">SAMN02745673_00652</name>
</gene>
<feature type="chain" id="PRO_5012775225" description="LPXTG-motif cell wall anchor domain-containing protein" evidence="3">
    <location>
        <begin position="35"/>
        <end position="336"/>
    </location>
</feature>
<dbReference type="Proteomes" id="UP000190637">
    <property type="component" value="Unassembled WGS sequence"/>
</dbReference>
<dbReference type="InterPro" id="IPR006311">
    <property type="entry name" value="TAT_signal"/>
</dbReference>
<dbReference type="EMBL" id="FUWS01000002">
    <property type="protein sequence ID" value="SJZ53373.1"/>
    <property type="molecule type" value="Genomic_DNA"/>
</dbReference>
<keyword evidence="2" id="KW-1133">Transmembrane helix</keyword>
<protein>
    <recommendedName>
        <fullName evidence="6">LPXTG-motif cell wall anchor domain-containing protein</fullName>
    </recommendedName>
</protein>
<sequence>MAFPRVSARRLFQGGAAFAAAGALSVAAALPAQADQNAATALYAYADLAWGMVGPNEDDYAEFYFGEVYSEDGTVTGDRSIARGPLAGAVKGVEGRSTASVVDGLPTASSEMTDFDFELTGKELAELLGESPVAPSPQEREETGDDTGSTPEETPEPEEEPEGGVEPEAAPSVDASSPVAAQFADAHLDQVLIDIEAASVTSTAAFDAKGVGSASVEYTGVRANGQDLSDGPVSQAVTYADGTQTELTFQLLENEEVEEGYANAELVVDILVGEDYIGTVRLANSSAGRLSGGIPATGIVFGGLAAVGLAALGGGGVALYLGRKRKTARDLGDGES</sequence>
<feature type="transmembrane region" description="Helical" evidence="2">
    <location>
        <begin position="299"/>
        <end position="321"/>
    </location>
</feature>
<dbReference type="PROSITE" id="PS51318">
    <property type="entry name" value="TAT"/>
    <property type="match status" value="1"/>
</dbReference>
<keyword evidence="2" id="KW-0472">Membrane</keyword>
<evidence type="ECO:0000313" key="5">
    <source>
        <dbReference type="Proteomes" id="UP000190637"/>
    </source>
</evidence>
<proteinExistence type="predicted"/>
<evidence type="ECO:0008006" key="6">
    <source>
        <dbReference type="Google" id="ProtNLM"/>
    </source>
</evidence>
<name>A0A1T4LFC5_9ACTN</name>
<keyword evidence="5" id="KW-1185">Reference proteome</keyword>
<feature type="compositionally biased region" description="Low complexity" evidence="1">
    <location>
        <begin position="166"/>
        <end position="177"/>
    </location>
</feature>